<evidence type="ECO:0000256" key="14">
    <source>
        <dbReference type="PIRNR" id="PIRNR006337"/>
    </source>
</evidence>
<evidence type="ECO:0000256" key="11">
    <source>
        <dbReference type="ARBA" id="ARBA00033284"/>
    </source>
</evidence>
<feature type="domain" description="Glycosyl hydrolase family 13 catalytic" evidence="18">
    <location>
        <begin position="137"/>
        <end position="481"/>
    </location>
</feature>
<dbReference type="Gene3D" id="3.20.20.80">
    <property type="entry name" value="Glycosidases"/>
    <property type="match status" value="1"/>
</dbReference>
<dbReference type="UniPathway" id="UPA00299"/>
<dbReference type="Gene3D" id="2.60.40.10">
    <property type="entry name" value="Immunoglobulins"/>
    <property type="match status" value="1"/>
</dbReference>
<feature type="site" description="Transition state stabilizer" evidence="17">
    <location>
        <position position="414"/>
    </location>
</feature>
<evidence type="ECO:0000259" key="18">
    <source>
        <dbReference type="SMART" id="SM00642"/>
    </source>
</evidence>
<dbReference type="EC" id="3.2.1.141" evidence="4 13"/>
<dbReference type="GO" id="GO:0033942">
    <property type="term" value="F:4-alpha-D-(1-&gt;4)-alpha-D-glucanotrehalose trehalohydrolase activity"/>
    <property type="evidence" value="ECO:0007669"/>
    <property type="project" value="UniProtKB-EC"/>
</dbReference>
<evidence type="ECO:0000256" key="8">
    <source>
        <dbReference type="ARBA" id="ARBA00023277"/>
    </source>
</evidence>
<dbReference type="PIRSF" id="PIRSF006337">
    <property type="entry name" value="Trehalose_TreZ"/>
    <property type="match status" value="1"/>
</dbReference>
<evidence type="ECO:0000313" key="19">
    <source>
        <dbReference type="EMBL" id="BAM06735.1"/>
    </source>
</evidence>
<evidence type="ECO:0000256" key="12">
    <source>
        <dbReference type="ARBA" id="ARBA00034013"/>
    </source>
</evidence>
<gene>
    <name evidence="19" type="ordered locus">LFE_1032</name>
</gene>
<dbReference type="InterPro" id="IPR012768">
    <property type="entry name" value="Trehalose_TreZ"/>
</dbReference>
<reference evidence="19 20" key="1">
    <citation type="journal article" date="2012" name="J. Bacteriol.">
        <title>Complete Genome Sequence of Leptospirillum ferrooxidans Strain C2-3, Isolated from a Fresh Volcanic Ash Deposit on the Island of Miyake, Japan.</title>
        <authorList>
            <person name="Fujimura R."/>
            <person name="Sato Y."/>
            <person name="Nishizawa T."/>
            <person name="Oshima K."/>
            <person name="Kim S.-W."/>
            <person name="Hattori M."/>
            <person name="Kamijo T."/>
            <person name="Ohta H."/>
        </authorList>
    </citation>
    <scope>NUCLEOTIDE SEQUENCE [LARGE SCALE GENOMIC DNA]</scope>
    <source>
        <strain evidence="19 20">C2-3</strain>
    </source>
</reference>
<dbReference type="HOGENOM" id="CLU_020726_2_0_0"/>
<keyword evidence="20" id="KW-1185">Reference proteome</keyword>
<dbReference type="EMBL" id="AP012342">
    <property type="protein sequence ID" value="BAM06735.1"/>
    <property type="molecule type" value="Genomic_DNA"/>
</dbReference>
<feature type="binding site" evidence="16">
    <location>
        <begin position="345"/>
        <end position="349"/>
    </location>
    <ligand>
        <name>substrate</name>
    </ligand>
</feature>
<dbReference type="CDD" id="cd11325">
    <property type="entry name" value="AmyAc_GTHase"/>
    <property type="match status" value="1"/>
</dbReference>
<evidence type="ECO:0000256" key="5">
    <source>
        <dbReference type="ARBA" id="ARBA00015938"/>
    </source>
</evidence>
<dbReference type="InterPro" id="IPR044901">
    <property type="entry name" value="Trehalose_TreZ_E-set_sf"/>
</dbReference>
<evidence type="ECO:0000256" key="15">
    <source>
        <dbReference type="PIRSR" id="PIRSR006337-1"/>
    </source>
</evidence>
<sequence>MDCSGHHLISRNDIDSVALDHALGPIGAVLQKDGSVLFRVWAPQFFHVHLVLPDQKKSPLLMVSEGNGYHHLSLSGIGVGTRYLFQLEGVGIYPDPASRWQPDGVHKASAVWFPEESFPSPLPAWQGHRLDSLIIYELHVGTFTAEGTFDGLIQHLGHLQELGVTAIEVMPVASFPGERNWGYDGVYLFAVQQSYGGPDGFGRFVRGCHEHGISVLLDVVYNHLGPEGNYLGKFAPYFSKVSRTPWGDAINFDGPESDHVRHFFLENLRTYLEVFDVDGFRFDAIHAIIDQSPVPFLTDVSRLCRQISEKRGRPVHLIGESHQNDRRAVLPEDQNGIGFDSQWSDDFHHALHVFLTGEREGYYQDFSGASDLPRIFSEGFLYQGEYAPSFRRRRGSSPEGLSGSSFVVFSQNHDQVGNRPAADRLTARIPDAGLRLAASLTLLSPFLPLLFMGEEFGETNPFHYFTSHGDEDLINAVREGRKREFQDFPGWTDHLDPQGLEVFENSRLSMLDPGSRIGSSLKLYAFYRELIRIRKSYPALVPPNTLPGPDCRLLPSNPPLLLVRREGGGEVVLIVGNLSELPQRLGNILSNAPGRWSKVLDSEEERWGGGGSLFPERLESSSDENVCAPYQVALYRGVAS</sequence>
<dbReference type="SUPFAM" id="SSF81296">
    <property type="entry name" value="E set domains"/>
    <property type="match status" value="1"/>
</dbReference>
<dbReference type="STRING" id="1162668.LFE_1032"/>
<dbReference type="Proteomes" id="UP000007382">
    <property type="component" value="Chromosome"/>
</dbReference>
<evidence type="ECO:0000256" key="4">
    <source>
        <dbReference type="ARBA" id="ARBA00012268"/>
    </source>
</evidence>
<dbReference type="PATRIC" id="fig|1162668.3.peg.1200"/>
<dbReference type="InterPro" id="IPR006047">
    <property type="entry name" value="GH13_cat_dom"/>
</dbReference>
<accession>I0IN86</accession>
<evidence type="ECO:0000256" key="7">
    <source>
        <dbReference type="ARBA" id="ARBA00022801"/>
    </source>
</evidence>
<dbReference type="InterPro" id="IPR017853">
    <property type="entry name" value="GH"/>
</dbReference>
<dbReference type="OrthoDB" id="9800174at2"/>
<keyword evidence="9 14" id="KW-0326">Glycosidase</keyword>
<organism evidence="19 20">
    <name type="scientific">Leptospirillum ferrooxidans (strain C2-3)</name>
    <dbReference type="NCBI Taxonomy" id="1162668"/>
    <lineage>
        <taxon>Bacteria</taxon>
        <taxon>Pseudomonadati</taxon>
        <taxon>Nitrospirota</taxon>
        <taxon>Nitrospiria</taxon>
        <taxon>Nitrospirales</taxon>
        <taxon>Nitrospiraceae</taxon>
        <taxon>Leptospirillum</taxon>
    </lineage>
</organism>
<dbReference type="GO" id="GO:0005992">
    <property type="term" value="P:trehalose biosynthetic process"/>
    <property type="evidence" value="ECO:0007669"/>
    <property type="project" value="UniProtKB-UniRule"/>
</dbReference>
<keyword evidence="8" id="KW-0119">Carbohydrate metabolism</keyword>
<feature type="active site" description="Proton donor" evidence="15">
    <location>
        <position position="320"/>
    </location>
</feature>
<dbReference type="SMART" id="SM00642">
    <property type="entry name" value="Aamy"/>
    <property type="match status" value="1"/>
</dbReference>
<feature type="active site" description="Nucleophile" evidence="15">
    <location>
        <position position="283"/>
    </location>
</feature>
<dbReference type="PANTHER" id="PTHR43651:SF11">
    <property type="entry name" value="MALTO-OLIGOSYLTREHALOSE TREHALOHYDROLASE"/>
    <property type="match status" value="1"/>
</dbReference>
<name>I0IN86_LEPFC</name>
<comment type="catalytic activity">
    <reaction evidence="12 14">
        <text>hydrolysis of (1-&gt;4)-alpha-D-glucosidic linkage in 4-alpha-D-[(1-&gt;4)-alpha-D-glucanosyl]n trehalose to yield trehalose and (1-&gt;4)-alpha-D-glucan.</text>
        <dbReference type="EC" id="3.2.1.141"/>
    </reaction>
</comment>
<comment type="subcellular location">
    <subcellularLocation>
        <location evidence="1 15">Cytoplasm</location>
    </subcellularLocation>
</comment>
<dbReference type="InterPro" id="IPR014756">
    <property type="entry name" value="Ig_E-set"/>
</dbReference>
<reference evidence="20" key="2">
    <citation type="submission" date="2012-03" db="EMBL/GenBank/DDBJ databases">
        <title>The complete genome sequence of the pioneer microbe on fresh volcanic deposit, Leptospirillum ferrooxidans strain C2-3.</title>
        <authorList>
            <person name="Fujimura R."/>
            <person name="Sato Y."/>
            <person name="Nishizawa T."/>
            <person name="Nanba K."/>
            <person name="Oshima K."/>
            <person name="Hattori M."/>
            <person name="Kamijo T."/>
            <person name="Ohta H."/>
        </authorList>
    </citation>
    <scope>NUCLEOTIDE SEQUENCE [LARGE SCALE GENOMIC DNA]</scope>
    <source>
        <strain evidence="20">C2-3</strain>
    </source>
</reference>
<dbReference type="PANTHER" id="PTHR43651">
    <property type="entry name" value="1,4-ALPHA-GLUCAN-BRANCHING ENZYME"/>
    <property type="match status" value="1"/>
</dbReference>
<evidence type="ECO:0000256" key="17">
    <source>
        <dbReference type="PIRSR" id="PIRSR006337-3"/>
    </source>
</evidence>
<dbReference type="GO" id="GO:0005737">
    <property type="term" value="C:cytoplasm"/>
    <property type="evidence" value="ECO:0007669"/>
    <property type="project" value="UniProtKB-SubCell"/>
</dbReference>
<evidence type="ECO:0000256" key="2">
    <source>
        <dbReference type="ARBA" id="ARBA00005199"/>
    </source>
</evidence>
<dbReference type="Gene3D" id="1.10.10.760">
    <property type="entry name" value="E-set domains of sugar-utilizing enzymes"/>
    <property type="match status" value="1"/>
</dbReference>
<evidence type="ECO:0000256" key="3">
    <source>
        <dbReference type="ARBA" id="ARBA00008061"/>
    </source>
</evidence>
<keyword evidence="7 14" id="KW-0378">Hydrolase</keyword>
<dbReference type="eggNOG" id="COG0296">
    <property type="taxonomic scope" value="Bacteria"/>
</dbReference>
<dbReference type="SUPFAM" id="SSF51445">
    <property type="entry name" value="(Trans)glycosidases"/>
    <property type="match status" value="1"/>
</dbReference>
<feature type="binding site" evidence="16">
    <location>
        <begin position="281"/>
        <end position="286"/>
    </location>
    <ligand>
        <name>substrate</name>
    </ligand>
</feature>
<proteinExistence type="inferred from homology"/>
<evidence type="ECO:0000256" key="10">
    <source>
        <dbReference type="ARBA" id="ARBA00032057"/>
    </source>
</evidence>
<comment type="pathway">
    <text evidence="2 14">Glycan biosynthesis; trehalose biosynthesis.</text>
</comment>
<dbReference type="NCBIfam" id="TIGR02402">
    <property type="entry name" value="trehalose_TreZ"/>
    <property type="match status" value="1"/>
</dbReference>
<dbReference type="InterPro" id="IPR013783">
    <property type="entry name" value="Ig-like_fold"/>
</dbReference>
<evidence type="ECO:0000256" key="6">
    <source>
        <dbReference type="ARBA" id="ARBA00022490"/>
    </source>
</evidence>
<dbReference type="RefSeq" id="WP_014449226.1">
    <property type="nucleotide sequence ID" value="NC_017094.1"/>
</dbReference>
<evidence type="ECO:0000256" key="16">
    <source>
        <dbReference type="PIRSR" id="PIRSR006337-2"/>
    </source>
</evidence>
<dbReference type="KEGG" id="lfc:LFE_1032"/>
<protein>
    <recommendedName>
        <fullName evidence="5 13">Malto-oligosyltrehalose trehalohydrolase</fullName>
        <shortName evidence="14">MTHase</shortName>
        <ecNumber evidence="4 13">3.2.1.141</ecNumber>
    </recommendedName>
    <alternativeName>
        <fullName evidence="11 14">4-alpha-D-((1-&gt;4)-alpha-D-glucano)trehalose trehalohydrolase</fullName>
    </alternativeName>
    <alternativeName>
        <fullName evidence="10 14">Maltooligosyl trehalose trehalohydrolase</fullName>
    </alternativeName>
</protein>
<dbReference type="AlphaFoldDB" id="I0IN86"/>
<evidence type="ECO:0000256" key="1">
    <source>
        <dbReference type="ARBA" id="ARBA00004496"/>
    </source>
</evidence>
<evidence type="ECO:0000313" key="20">
    <source>
        <dbReference type="Proteomes" id="UP000007382"/>
    </source>
</evidence>
<evidence type="ECO:0000256" key="13">
    <source>
        <dbReference type="NCBIfam" id="TIGR02402"/>
    </source>
</evidence>
<feature type="binding site" evidence="16">
    <location>
        <begin position="413"/>
        <end position="418"/>
    </location>
    <ligand>
        <name>substrate</name>
    </ligand>
</feature>
<comment type="similarity">
    <text evidence="3 14">Belongs to the glycosyl hydrolase 13 family.</text>
</comment>
<keyword evidence="6" id="KW-0963">Cytoplasm</keyword>
<dbReference type="Pfam" id="PF00128">
    <property type="entry name" value="Alpha-amylase"/>
    <property type="match status" value="1"/>
</dbReference>
<evidence type="ECO:0000256" key="9">
    <source>
        <dbReference type="ARBA" id="ARBA00023295"/>
    </source>
</evidence>
<dbReference type="CDD" id="cd02853">
    <property type="entry name" value="E_set_MTHase_like_N"/>
    <property type="match status" value="1"/>
</dbReference>